<dbReference type="Pfam" id="PF01728">
    <property type="entry name" value="FtsJ"/>
    <property type="match status" value="1"/>
</dbReference>
<dbReference type="GO" id="GO:0032259">
    <property type="term" value="P:methylation"/>
    <property type="evidence" value="ECO:0007669"/>
    <property type="project" value="UniProtKB-KW"/>
</dbReference>
<dbReference type="PANTHER" id="PTHR32319:SF0">
    <property type="entry name" value="BACTERIAL HEMOLYSIN-LIKE PROTEIN"/>
    <property type="match status" value="1"/>
</dbReference>
<dbReference type="Gene3D" id="3.10.290.10">
    <property type="entry name" value="RNA-binding S4 domain"/>
    <property type="match status" value="1"/>
</dbReference>
<dbReference type="InterPro" id="IPR029063">
    <property type="entry name" value="SAM-dependent_MTases_sf"/>
</dbReference>
<dbReference type="InterPro" id="IPR036986">
    <property type="entry name" value="S4_RNA-bd_sf"/>
</dbReference>
<evidence type="ECO:0000313" key="6">
    <source>
        <dbReference type="Proteomes" id="UP001284601"/>
    </source>
</evidence>
<evidence type="ECO:0000256" key="3">
    <source>
        <dbReference type="PROSITE-ProRule" id="PRU00182"/>
    </source>
</evidence>
<dbReference type="SUPFAM" id="SSF53335">
    <property type="entry name" value="S-adenosyl-L-methionine-dependent methyltransferases"/>
    <property type="match status" value="1"/>
</dbReference>
<dbReference type="Gene3D" id="3.40.50.150">
    <property type="entry name" value="Vaccinia Virus protein VP39"/>
    <property type="match status" value="1"/>
</dbReference>
<sequence>MTTKIRLDTLLAERGVFASRSRAAASVLAGEVLIGGDRRRAEKPGQLVPADVELDVTAAPAFVSRGGRKLANALDGIALEVAGRQALDVGASTGGFTDCLLQRGAAHVVALDVAYGELHWQVRTDERVTVMERANARRLERDQLPYAPDLVVADVSFISLTKILPAVLAVTAARFDALMMIKPQFEVGRERVGKGGVVRDAADRRAALIAVGAAAQELGAAVLGYVSSGLPGPKGNRETFVWLAEGARPGALADLESAAREVEP</sequence>
<name>A0ABU4HMY0_9ACTN</name>
<dbReference type="PROSITE" id="PS50889">
    <property type="entry name" value="S4"/>
    <property type="match status" value="1"/>
</dbReference>
<evidence type="ECO:0000259" key="4">
    <source>
        <dbReference type="Pfam" id="PF01728"/>
    </source>
</evidence>
<proteinExistence type="inferred from homology"/>
<keyword evidence="5" id="KW-0808">Transferase</keyword>
<keyword evidence="1 3" id="KW-0694">RNA-binding</keyword>
<dbReference type="SUPFAM" id="SSF55174">
    <property type="entry name" value="Alpha-L RNA-binding motif"/>
    <property type="match status" value="1"/>
</dbReference>
<feature type="domain" description="Ribosomal RNA methyltransferase FtsJ" evidence="4">
    <location>
        <begin position="62"/>
        <end position="243"/>
    </location>
</feature>
<dbReference type="Proteomes" id="UP001284601">
    <property type="component" value="Unassembled WGS sequence"/>
</dbReference>
<organism evidence="5 6">
    <name type="scientific">Conexibacter stalactiti</name>
    <dbReference type="NCBI Taxonomy" id="1940611"/>
    <lineage>
        <taxon>Bacteria</taxon>
        <taxon>Bacillati</taxon>
        <taxon>Actinomycetota</taxon>
        <taxon>Thermoleophilia</taxon>
        <taxon>Solirubrobacterales</taxon>
        <taxon>Conexibacteraceae</taxon>
        <taxon>Conexibacter</taxon>
    </lineage>
</organism>
<dbReference type="PIRSF" id="PIRSF005578">
    <property type="entry name" value="TlyA"/>
    <property type="match status" value="1"/>
</dbReference>
<keyword evidence="6" id="KW-1185">Reference proteome</keyword>
<dbReference type="EMBL" id="JAWSTH010000020">
    <property type="protein sequence ID" value="MDW5594666.1"/>
    <property type="molecule type" value="Genomic_DNA"/>
</dbReference>
<dbReference type="CDD" id="cd00165">
    <property type="entry name" value="S4"/>
    <property type="match status" value="1"/>
</dbReference>
<evidence type="ECO:0000256" key="2">
    <source>
        <dbReference type="ARBA" id="ARBA00029460"/>
    </source>
</evidence>
<protein>
    <submittedName>
        <fullName evidence="5">TlyA family RNA methyltransferase</fullName>
    </submittedName>
</protein>
<evidence type="ECO:0000313" key="5">
    <source>
        <dbReference type="EMBL" id="MDW5594666.1"/>
    </source>
</evidence>
<reference evidence="6" key="1">
    <citation type="submission" date="2023-07" db="EMBL/GenBank/DDBJ databases">
        <title>Conexibacter stalactiti sp. nov., isolated from stalactites in a lava cave and emended description of the genus Conexibacter.</title>
        <authorList>
            <person name="Lee S.D."/>
        </authorList>
    </citation>
    <scope>NUCLEOTIDE SEQUENCE [LARGE SCALE GENOMIC DNA]</scope>
    <source>
        <strain evidence="6">KCTC 39840</strain>
    </source>
</reference>
<dbReference type="NCBIfam" id="TIGR00478">
    <property type="entry name" value="tly"/>
    <property type="match status" value="1"/>
</dbReference>
<accession>A0ABU4HMY0</accession>
<dbReference type="InterPro" id="IPR047048">
    <property type="entry name" value="TlyA"/>
</dbReference>
<reference evidence="5 6" key="2">
    <citation type="submission" date="2023-10" db="EMBL/GenBank/DDBJ databases">
        <authorList>
            <person name="Han X.F."/>
        </authorList>
    </citation>
    <scope>NUCLEOTIDE SEQUENCE [LARGE SCALE GENOMIC DNA]</scope>
    <source>
        <strain evidence="5 6">KCTC 39840</strain>
    </source>
</reference>
<keyword evidence="5" id="KW-0489">Methyltransferase</keyword>
<dbReference type="RefSeq" id="WP_318596960.1">
    <property type="nucleotide sequence ID" value="NZ_JAWSTH010000020.1"/>
</dbReference>
<dbReference type="InterPro" id="IPR002877">
    <property type="entry name" value="RNA_MeTrfase_FtsJ_dom"/>
</dbReference>
<dbReference type="GO" id="GO:0008168">
    <property type="term" value="F:methyltransferase activity"/>
    <property type="evidence" value="ECO:0007669"/>
    <property type="project" value="UniProtKB-KW"/>
</dbReference>
<dbReference type="InterPro" id="IPR004538">
    <property type="entry name" value="Hemolysin_A/TlyA"/>
</dbReference>
<evidence type="ECO:0000256" key="1">
    <source>
        <dbReference type="ARBA" id="ARBA00022884"/>
    </source>
</evidence>
<comment type="similarity">
    <text evidence="2">Belongs to the TlyA family.</text>
</comment>
<gene>
    <name evidence="5" type="ORF">R7226_09985</name>
</gene>
<dbReference type="PANTHER" id="PTHR32319">
    <property type="entry name" value="BACTERIAL HEMOLYSIN-LIKE PROTEIN"/>
    <property type="match status" value="1"/>
</dbReference>
<comment type="caution">
    <text evidence="5">The sequence shown here is derived from an EMBL/GenBank/DDBJ whole genome shotgun (WGS) entry which is preliminary data.</text>
</comment>